<comment type="caution">
    <text evidence="1">The sequence shown here is derived from an EMBL/GenBank/DDBJ whole genome shotgun (WGS) entry which is preliminary data.</text>
</comment>
<accession>A0A0D0NFV4</accession>
<evidence type="ECO:0000313" key="1">
    <source>
        <dbReference type="EMBL" id="KIQ67185.1"/>
    </source>
</evidence>
<dbReference type="EMBL" id="JXZB01000001">
    <property type="protein sequence ID" value="KIQ67185.1"/>
    <property type="molecule type" value="Genomic_DNA"/>
</dbReference>
<protein>
    <submittedName>
        <fullName evidence="1">Uncharacterized protein</fullName>
    </submittedName>
</protein>
<proteinExistence type="predicted"/>
<dbReference type="OrthoDB" id="3211639at2"/>
<keyword evidence="2" id="KW-1185">Reference proteome</keyword>
<dbReference type="Proteomes" id="UP000032066">
    <property type="component" value="Unassembled WGS sequence"/>
</dbReference>
<evidence type="ECO:0000313" key="2">
    <source>
        <dbReference type="Proteomes" id="UP000032066"/>
    </source>
</evidence>
<reference evidence="1 2" key="1">
    <citation type="submission" date="2015-02" db="EMBL/GenBank/DDBJ databases">
        <title>Draft genome sequence of Kitasatospora griseola MF730-N6, a bafilomycin, terpentecin and satosporin producer.</title>
        <authorList>
            <person name="Arens J.C."/>
            <person name="Haltli B."/>
            <person name="Kerr R.G."/>
        </authorList>
    </citation>
    <scope>NUCLEOTIDE SEQUENCE [LARGE SCALE GENOMIC DNA]</scope>
    <source>
        <strain evidence="1 2">MF730-N6</strain>
    </source>
</reference>
<sequence>MGFHGYWVLGVVPDEVAAGIAEWTRRPARAVGELAWWRDRLAARTEWLRRLPGGGARRGADAVVLAEMFVGWRGDGDRAEQVRWELLGRLAECAEEDRCTIGASRAYPFDALAFALGPEAVERLPGWGGEFVLDAAGVREYRPVVEALLGRPGTERAGAWLSSMGNEDDAGTVAELFAGPVRVLRAAERAGAGAVGVALEF</sequence>
<gene>
    <name evidence="1" type="ORF">TR51_07615</name>
</gene>
<dbReference type="RefSeq" id="WP_043909077.1">
    <property type="nucleotide sequence ID" value="NZ_JXZB01000001.1"/>
</dbReference>
<name>A0A0D0NFV4_KITGR</name>
<dbReference type="AlphaFoldDB" id="A0A0D0NFV4"/>
<dbReference type="PATRIC" id="fig|2064.6.peg.1656"/>
<organism evidence="1 2">
    <name type="scientific">Kitasatospora griseola</name>
    <name type="common">Streptomyces griseolosporeus</name>
    <dbReference type="NCBI Taxonomy" id="2064"/>
    <lineage>
        <taxon>Bacteria</taxon>
        <taxon>Bacillati</taxon>
        <taxon>Actinomycetota</taxon>
        <taxon>Actinomycetes</taxon>
        <taxon>Kitasatosporales</taxon>
        <taxon>Streptomycetaceae</taxon>
        <taxon>Kitasatospora</taxon>
    </lineage>
</organism>